<dbReference type="AlphaFoldDB" id="Q2J4H5"/>
<protein>
    <submittedName>
        <fullName evidence="3">Alkylhydroperoxidase</fullName>
    </submittedName>
</protein>
<dbReference type="InterPro" id="IPR029032">
    <property type="entry name" value="AhpD-like"/>
</dbReference>
<sequence length="149" mass="15426">MSSGSPVQDEIRPHARELRRLIPDVYRGLGTLGDAALRDGALDSRTKELIALALAVSTQCDGCIEAHAHGAVRQGATCQEAAEAIGVALLMNGGPASVYGPRAFAAFRRFRAERHEAGDGTAPLGHVTPASPGHAPSTAQVQPPGNTDV</sequence>
<organism evidence="3 4">
    <name type="scientific">Frankia casuarinae (strain DSM 45818 / CECT 9043 / HFP020203 / CcI3)</name>
    <dbReference type="NCBI Taxonomy" id="106370"/>
    <lineage>
        <taxon>Bacteria</taxon>
        <taxon>Bacillati</taxon>
        <taxon>Actinomycetota</taxon>
        <taxon>Actinomycetes</taxon>
        <taxon>Frankiales</taxon>
        <taxon>Frankiaceae</taxon>
        <taxon>Frankia</taxon>
    </lineage>
</organism>
<dbReference type="OrthoDB" id="1683318at2"/>
<dbReference type="PhylomeDB" id="Q2J4H5"/>
<dbReference type="eggNOG" id="COG0599">
    <property type="taxonomic scope" value="Bacteria"/>
</dbReference>
<dbReference type="RefSeq" id="WP_011438825.1">
    <property type="nucleotide sequence ID" value="NC_007777.1"/>
</dbReference>
<keyword evidence="4" id="KW-1185">Reference proteome</keyword>
<dbReference type="NCBIfam" id="TIGR00778">
    <property type="entry name" value="ahpD_dom"/>
    <property type="match status" value="1"/>
</dbReference>
<dbReference type="PANTHER" id="PTHR33930:SF2">
    <property type="entry name" value="BLR3452 PROTEIN"/>
    <property type="match status" value="1"/>
</dbReference>
<gene>
    <name evidence="3" type="ordered locus">Francci3_4471</name>
</gene>
<evidence type="ECO:0000259" key="2">
    <source>
        <dbReference type="Pfam" id="PF02627"/>
    </source>
</evidence>
<feature type="region of interest" description="Disordered" evidence="1">
    <location>
        <begin position="116"/>
        <end position="149"/>
    </location>
</feature>
<dbReference type="InterPro" id="IPR003779">
    <property type="entry name" value="CMD-like"/>
</dbReference>
<dbReference type="Pfam" id="PF02627">
    <property type="entry name" value="CMD"/>
    <property type="match status" value="1"/>
</dbReference>
<proteinExistence type="predicted"/>
<dbReference type="SUPFAM" id="SSF69118">
    <property type="entry name" value="AhpD-like"/>
    <property type="match status" value="1"/>
</dbReference>
<dbReference type="Gene3D" id="1.20.1290.10">
    <property type="entry name" value="AhpD-like"/>
    <property type="match status" value="1"/>
</dbReference>
<evidence type="ECO:0000313" key="4">
    <source>
        <dbReference type="Proteomes" id="UP000001937"/>
    </source>
</evidence>
<dbReference type="Proteomes" id="UP000001937">
    <property type="component" value="Chromosome"/>
</dbReference>
<dbReference type="InterPro" id="IPR004675">
    <property type="entry name" value="AhpD_core"/>
</dbReference>
<evidence type="ECO:0000256" key="1">
    <source>
        <dbReference type="SAM" id="MobiDB-lite"/>
    </source>
</evidence>
<name>Q2J4H5_FRACC</name>
<evidence type="ECO:0000313" key="3">
    <source>
        <dbReference type="EMBL" id="ABD13817.1"/>
    </source>
</evidence>
<reference evidence="3 4" key="1">
    <citation type="journal article" date="2007" name="Genome Res.">
        <title>Genome characteristics of facultatively symbiotic Frankia sp. strains reflect host range and host plant biogeography.</title>
        <authorList>
            <person name="Normand P."/>
            <person name="Lapierre P."/>
            <person name="Tisa L.S."/>
            <person name="Gogarten J.P."/>
            <person name="Alloisio N."/>
            <person name="Bagnarol E."/>
            <person name="Bassi C.A."/>
            <person name="Berry A.M."/>
            <person name="Bickhart D.M."/>
            <person name="Choisne N."/>
            <person name="Couloux A."/>
            <person name="Cournoyer B."/>
            <person name="Cruveiller S."/>
            <person name="Daubin V."/>
            <person name="Demange N."/>
            <person name="Francino M.P."/>
            <person name="Goltsman E."/>
            <person name="Huang Y."/>
            <person name="Kopp O.R."/>
            <person name="Labarre L."/>
            <person name="Lapidus A."/>
            <person name="Lavire C."/>
            <person name="Marechal J."/>
            <person name="Martinez M."/>
            <person name="Mastronunzio J.E."/>
            <person name="Mullin B.C."/>
            <person name="Niemann J."/>
            <person name="Pujic P."/>
            <person name="Rawnsley T."/>
            <person name="Rouy Z."/>
            <person name="Schenowitz C."/>
            <person name="Sellstedt A."/>
            <person name="Tavares F."/>
            <person name="Tomkins J.P."/>
            <person name="Vallenet D."/>
            <person name="Valverde C."/>
            <person name="Wall L.G."/>
            <person name="Wang Y."/>
            <person name="Medigue C."/>
            <person name="Benson D.R."/>
        </authorList>
    </citation>
    <scope>NUCLEOTIDE SEQUENCE [LARGE SCALE GENOMIC DNA]</scope>
    <source>
        <strain evidence="4">DSM 45818 / CECT 9043 / CcI3</strain>
    </source>
</reference>
<dbReference type="HOGENOM" id="CLU_137228_2_0_11"/>
<dbReference type="KEGG" id="fra:Francci3_4471"/>
<feature type="domain" description="Carboxymuconolactone decarboxylase-like" evidence="2">
    <location>
        <begin position="23"/>
        <end position="99"/>
    </location>
</feature>
<dbReference type="EMBL" id="CP000249">
    <property type="protein sequence ID" value="ABD13817.1"/>
    <property type="molecule type" value="Genomic_DNA"/>
</dbReference>
<dbReference type="PANTHER" id="PTHR33930">
    <property type="entry name" value="ALKYL HYDROPEROXIDE REDUCTASE AHPD"/>
    <property type="match status" value="1"/>
</dbReference>
<feature type="compositionally biased region" description="Polar residues" evidence="1">
    <location>
        <begin position="137"/>
        <end position="149"/>
    </location>
</feature>
<dbReference type="GO" id="GO:0051920">
    <property type="term" value="F:peroxiredoxin activity"/>
    <property type="evidence" value="ECO:0007669"/>
    <property type="project" value="InterPro"/>
</dbReference>
<accession>Q2J4H5</accession>
<dbReference type="STRING" id="106370.Francci3_4471"/>